<proteinExistence type="predicted"/>
<dbReference type="AlphaFoldDB" id="A0A0S4TWZ7"/>
<name>A0A0S4TWZ7_RALSL</name>
<gene>
    <name evidence="1" type="ORF">RUN39_v1_860043</name>
</gene>
<dbReference type="EMBL" id="LN899819">
    <property type="protein sequence ID" value="CUV14554.1"/>
    <property type="molecule type" value="Genomic_DNA"/>
</dbReference>
<accession>A0A0S4TWZ7</accession>
<protein>
    <submittedName>
        <fullName evidence="1">Uncharacterized protein</fullName>
    </submittedName>
</protein>
<organism evidence="1">
    <name type="scientific">Ralstonia solanacearum</name>
    <name type="common">Pseudomonas solanacearum</name>
    <dbReference type="NCBI Taxonomy" id="305"/>
    <lineage>
        <taxon>Bacteria</taxon>
        <taxon>Pseudomonadati</taxon>
        <taxon>Pseudomonadota</taxon>
        <taxon>Betaproteobacteria</taxon>
        <taxon>Burkholderiales</taxon>
        <taxon>Burkholderiaceae</taxon>
        <taxon>Ralstonia</taxon>
        <taxon>Ralstonia solanacearum species complex</taxon>
    </lineage>
</organism>
<sequence>MSSVELWLELFSEVDTLPLEADPALDAADVKLSAWAWKVTPATAARQARRKPREVCMVGSLRTVRNDAGLPCCRWCERQRQSARSGRPITNDRSVSR</sequence>
<reference evidence="1" key="1">
    <citation type="submission" date="2015-10" db="EMBL/GenBank/DDBJ databases">
        <authorList>
            <person name="Gilbert D.G."/>
        </authorList>
    </citation>
    <scope>NUCLEOTIDE SEQUENCE</scope>
    <source>
        <strain evidence="1">Phyl III-seqv23</strain>
    </source>
</reference>
<evidence type="ECO:0000313" key="1">
    <source>
        <dbReference type="EMBL" id="CUV14554.1"/>
    </source>
</evidence>